<dbReference type="InterPro" id="IPR005804">
    <property type="entry name" value="FA_desaturase_dom"/>
</dbReference>
<comment type="caution">
    <text evidence="2">The sequence shown here is derived from an EMBL/GenBank/DDBJ whole genome shotgun (WGS) entry which is preliminary data.</text>
</comment>
<organism evidence="2 3">
    <name type="scientific">Allohahella marinimesophila</name>
    <dbReference type="NCBI Taxonomy" id="1054972"/>
    <lineage>
        <taxon>Bacteria</taxon>
        <taxon>Pseudomonadati</taxon>
        <taxon>Pseudomonadota</taxon>
        <taxon>Gammaproteobacteria</taxon>
        <taxon>Oceanospirillales</taxon>
        <taxon>Hahellaceae</taxon>
        <taxon>Allohahella</taxon>
    </lineage>
</organism>
<name>A0ABP7NQZ7_9GAMM</name>
<dbReference type="Pfam" id="PF00487">
    <property type="entry name" value="FA_desaturase"/>
    <property type="match status" value="1"/>
</dbReference>
<feature type="domain" description="Fatty acid desaturase" evidence="1">
    <location>
        <begin position="68"/>
        <end position="334"/>
    </location>
</feature>
<dbReference type="InterPro" id="IPR012171">
    <property type="entry name" value="Fatty_acid_desaturase"/>
</dbReference>
<evidence type="ECO:0000259" key="1">
    <source>
        <dbReference type="Pfam" id="PF00487"/>
    </source>
</evidence>
<dbReference type="EMBL" id="BAABBO010000001">
    <property type="protein sequence ID" value="GAA3952378.1"/>
    <property type="molecule type" value="Genomic_DNA"/>
</dbReference>
<sequence length="386" mass="44617">MDMQTRSLSLMTREELDSFGAELDDLRHEIMADLGQRDADYIRSIVRRHKYTEIAGRSLIHFSLTPFSWMAGVGLLSLSKILENMEIGHNVLHGQYDWMNDPELNSRSYEWDIVCDAESWRKYHNYEHHTFTNIIGKDRDYGYGLLRLSKDEPWRPWHLTQFGNYVALSVLFEWGVALHELEIDNIKNGTVKPKDKLPFLKRFVDKTSHQLGKDYILFPLLAGPFAPKVFAANLIANLNRNLWTSTIIFCGHFTEDAQTFLPEECEDESRGQWYYRQLLGSSNFTGSRWLHIMSGHLSYQIEHHMFPDLPAHRYPEIAARVEDICRRYGVPYNTDTFLNQYKTVVTRILKHSVPDSLTEPGGALDKVGSAVNRVLGKFLGQRTAAS</sequence>
<dbReference type="RefSeq" id="WP_344803732.1">
    <property type="nucleotide sequence ID" value="NZ_BAABBO010000001.1"/>
</dbReference>
<evidence type="ECO:0000313" key="3">
    <source>
        <dbReference type="Proteomes" id="UP001501337"/>
    </source>
</evidence>
<proteinExistence type="predicted"/>
<reference evidence="3" key="1">
    <citation type="journal article" date="2019" name="Int. J. Syst. Evol. Microbiol.">
        <title>The Global Catalogue of Microorganisms (GCM) 10K type strain sequencing project: providing services to taxonomists for standard genome sequencing and annotation.</title>
        <authorList>
            <consortium name="The Broad Institute Genomics Platform"/>
            <consortium name="The Broad Institute Genome Sequencing Center for Infectious Disease"/>
            <person name="Wu L."/>
            <person name="Ma J."/>
        </authorList>
    </citation>
    <scope>NUCLEOTIDE SEQUENCE [LARGE SCALE GENOMIC DNA]</scope>
    <source>
        <strain evidence="3">JCM 17555</strain>
    </source>
</reference>
<gene>
    <name evidence="2" type="ORF">GCM10022278_09240</name>
</gene>
<dbReference type="PANTHER" id="PTHR19353:SF84">
    <property type="entry name" value="ACYL-COA DELTA-9-DESATURASE, DESB"/>
    <property type="match status" value="1"/>
</dbReference>
<keyword evidence="3" id="KW-1185">Reference proteome</keyword>
<dbReference type="Proteomes" id="UP001501337">
    <property type="component" value="Unassembled WGS sequence"/>
</dbReference>
<dbReference type="CDD" id="cd03506">
    <property type="entry name" value="Delta6-FADS-like"/>
    <property type="match status" value="1"/>
</dbReference>
<dbReference type="PANTHER" id="PTHR19353">
    <property type="entry name" value="FATTY ACID DESATURASE 2"/>
    <property type="match status" value="1"/>
</dbReference>
<evidence type="ECO:0000313" key="2">
    <source>
        <dbReference type="EMBL" id="GAA3952378.1"/>
    </source>
</evidence>
<accession>A0ABP7NQZ7</accession>
<protein>
    <submittedName>
        <fullName evidence="2">Acyl-CoA desaturase</fullName>
    </submittedName>
</protein>